<dbReference type="EMBL" id="BK015301">
    <property type="protein sequence ID" value="DAE00292.1"/>
    <property type="molecule type" value="Genomic_DNA"/>
</dbReference>
<reference evidence="1" key="1">
    <citation type="journal article" date="2021" name="Proc. Natl. Acad. Sci. U.S.A.">
        <title>A Catalog of Tens of Thousands of Viruses from Human Metagenomes Reveals Hidden Associations with Chronic Diseases.</title>
        <authorList>
            <person name="Tisza M.J."/>
            <person name="Buck C.B."/>
        </authorList>
    </citation>
    <scope>NUCLEOTIDE SEQUENCE</scope>
    <source>
        <strain evidence="1">CtLnO19</strain>
    </source>
</reference>
<evidence type="ECO:0000313" key="1">
    <source>
        <dbReference type="EMBL" id="DAE00292.1"/>
    </source>
</evidence>
<proteinExistence type="predicted"/>
<accession>A0A8S5P237</accession>
<sequence length="381" mass="45577">MHKVKPNASLAIGSEYINWTKEKLVSELLSLNLSSKFTLATLRTTNLNQLSLTTLRREYKLALSKQRNKSLKISRSRKEKIYNKLKKSRKDYFRLKRILCISDLPNGHYLRRNPDIVPRMKNAPYWLLDILQMNKTERRRLDYAYKHIKHLIRLLFCYHTKVVVIRMDLSMSKEYKNDLDKLNWCIAKLVNNYLRGLPQYLSYYSVREYTKKTGIHAHCYFFFDGSRSDKDLIMAKNIGHCWEFLSGGRWFSTNFVKEKLPDGGECLGTIEYWEIEKIERLLNNSKYLLKELSNRDWLVKLGHNENRRLFTASTLPADYEYLFVQHEALLIEDTSRKYRVSYNWLDNCKLCRHYSVLPHVDQYRSLNPLFRRGRPKKQLLH</sequence>
<organism evidence="1">
    <name type="scientific">Myoviridae sp. ctLnO19</name>
    <dbReference type="NCBI Taxonomy" id="2825085"/>
    <lineage>
        <taxon>Viruses</taxon>
        <taxon>Duplodnaviria</taxon>
        <taxon>Heunggongvirae</taxon>
        <taxon>Uroviricota</taxon>
        <taxon>Caudoviricetes</taxon>
    </lineage>
</organism>
<name>A0A8S5P237_9CAUD</name>
<protein>
    <submittedName>
        <fullName evidence="1">Inovirus Gp2</fullName>
    </submittedName>
</protein>